<dbReference type="GO" id="GO:0051539">
    <property type="term" value="F:4 iron, 4 sulfur cluster binding"/>
    <property type="evidence" value="ECO:0007669"/>
    <property type="project" value="UniProtKB-KW"/>
</dbReference>
<evidence type="ECO:0000256" key="5">
    <source>
        <dbReference type="ARBA" id="ARBA00022729"/>
    </source>
</evidence>
<dbReference type="EMBL" id="JQAN02000011">
    <property type="protein sequence ID" value="PPD57826.1"/>
    <property type="molecule type" value="Genomic_DNA"/>
</dbReference>
<keyword evidence="4" id="KW-0479">Metal-binding</keyword>
<dbReference type="InterPro" id="IPR017900">
    <property type="entry name" value="4Fe4S_Fe_S_CS"/>
</dbReference>
<evidence type="ECO:0000256" key="8">
    <source>
        <dbReference type="ARBA" id="ARBA00023136"/>
    </source>
</evidence>
<dbReference type="PROSITE" id="PS51318">
    <property type="entry name" value="TAT"/>
    <property type="match status" value="1"/>
</dbReference>
<evidence type="ECO:0000256" key="4">
    <source>
        <dbReference type="ARBA" id="ARBA00022723"/>
    </source>
</evidence>
<evidence type="ECO:0000256" key="1">
    <source>
        <dbReference type="ARBA" id="ARBA00004236"/>
    </source>
</evidence>
<dbReference type="InterPro" id="IPR017896">
    <property type="entry name" value="4Fe4S_Fe-S-bd"/>
</dbReference>
<dbReference type="Proteomes" id="UP000235653">
    <property type="component" value="Unassembled WGS sequence"/>
</dbReference>
<dbReference type="Pfam" id="PF13484">
    <property type="entry name" value="Fer4_16"/>
    <property type="match status" value="1"/>
</dbReference>
<sequence length="464" mass="51851">MTNFHTSINRREFMKGLGLAGASAAAISAFGDIDSLTAGADLSGYRKWWQRDRNFEDLTTPIDWSVFKPYDPGKLYFMPSEVYKRQADDRRARQLSGINNKTPGASLRDLALDNATYDNFNMQKLAWDGNTRTATPLDRGASGPWVGTPEENLRTMRAAAHFYGAPKVGAIEVNEHTKRLFDLGTTVWEDIDAGFVDSKAVYHIPNKCKWILTWLIKQNYPQSLYALRNSDSADQWKNKVFELGQAARNASYSNAPQIRWNITGFLHGLGYTALQPPTSANVPFGLFSGLAEQGRTAYSCSPDYGLSIRYVDWAITDLPLEPTPPIDAGVLEFCKVCKRCAVVCPSGALSLENDTTWDVAGEWNRGGFKGWHQNWKKCAEWGGPHDCSNCQLSCPFNHPPEASIHNIVRAAAGCTSVLDGFFANMDRSFGYSSQKTESERKGWWDRNLATWPYDDLKGFGAKDW</sequence>
<evidence type="ECO:0000256" key="7">
    <source>
        <dbReference type="ARBA" id="ARBA00023014"/>
    </source>
</evidence>
<dbReference type="InterPro" id="IPR012832">
    <property type="entry name" value="RDH"/>
</dbReference>
<evidence type="ECO:0000256" key="6">
    <source>
        <dbReference type="ARBA" id="ARBA00023004"/>
    </source>
</evidence>
<dbReference type="Gene3D" id="3.30.70.20">
    <property type="match status" value="1"/>
</dbReference>
<keyword evidence="7" id="KW-0411">Iron-sulfur</keyword>
<dbReference type="NCBIfam" id="TIGR01409">
    <property type="entry name" value="TAT_signal_seq"/>
    <property type="match status" value="1"/>
</dbReference>
<comment type="cofactor">
    <cofactor evidence="9">
        <name>corrinoid</name>
        <dbReference type="ChEBI" id="CHEBI:33913"/>
    </cofactor>
</comment>
<evidence type="ECO:0000313" key="10">
    <source>
        <dbReference type="EMBL" id="PPD57826.1"/>
    </source>
</evidence>
<keyword evidence="5" id="KW-0732">Signal</keyword>
<dbReference type="PROSITE" id="PS00198">
    <property type="entry name" value="4FE4S_FER_1"/>
    <property type="match status" value="1"/>
</dbReference>
<comment type="subcellular location">
    <subcellularLocation>
        <location evidence="1">Cell membrane</location>
    </subcellularLocation>
</comment>
<reference evidence="10 11" key="1">
    <citation type="journal article" date="2017" name="ISME J.">
        <title>Grape pomace compost harbors organohalide-respiring Dehalogenimonas species with novel reductive dehalogenase genes.</title>
        <authorList>
            <person name="Yang Y."/>
            <person name="Higgins S.A."/>
            <person name="Yan J."/>
            <person name="Simsir B."/>
            <person name="Chourey K."/>
            <person name="Iyer R."/>
            <person name="Hettich R.L."/>
            <person name="Baldwin B."/>
            <person name="Ogles D.M."/>
            <person name="Loffler F.E."/>
        </authorList>
    </citation>
    <scope>NUCLEOTIDE SEQUENCE [LARGE SCALE GENOMIC DNA]</scope>
    <source>
        <strain evidence="10 11">GP</strain>
    </source>
</reference>
<comment type="caution">
    <text evidence="10">The sequence shown here is derived from an EMBL/GenBank/DDBJ whole genome shotgun (WGS) entry which is preliminary data.</text>
</comment>
<dbReference type="PROSITE" id="PS51379">
    <property type="entry name" value="4FE4S_FER_2"/>
    <property type="match status" value="1"/>
</dbReference>
<accession>A0A2P5P6A0</accession>
<evidence type="ECO:0000313" key="11">
    <source>
        <dbReference type="Proteomes" id="UP000235653"/>
    </source>
</evidence>
<keyword evidence="6" id="KW-0408">Iron</keyword>
<dbReference type="InterPro" id="IPR019546">
    <property type="entry name" value="TAT_signal_bac_arc"/>
</dbReference>
<dbReference type="OrthoDB" id="145943at2"/>
<gene>
    <name evidence="10" type="ORF">JP09_008300</name>
</gene>
<dbReference type="AlphaFoldDB" id="A0A2P5P6A0"/>
<name>A0A2P5P6A0_9CHLR</name>
<dbReference type="InterPro" id="IPR006311">
    <property type="entry name" value="TAT_signal"/>
</dbReference>
<dbReference type="NCBIfam" id="TIGR02486">
    <property type="entry name" value="RDH"/>
    <property type="match status" value="1"/>
</dbReference>
<evidence type="ECO:0000256" key="2">
    <source>
        <dbReference type="ARBA" id="ARBA00022475"/>
    </source>
</evidence>
<proteinExistence type="predicted"/>
<evidence type="ECO:0000256" key="3">
    <source>
        <dbReference type="ARBA" id="ARBA00022485"/>
    </source>
</evidence>
<keyword evidence="11" id="KW-1185">Reference proteome</keyword>
<organism evidence="10 11">
    <name type="scientific">Dehalogenimonas etheniformans</name>
    <dbReference type="NCBI Taxonomy" id="1536648"/>
    <lineage>
        <taxon>Bacteria</taxon>
        <taxon>Bacillati</taxon>
        <taxon>Chloroflexota</taxon>
        <taxon>Dehalococcoidia</taxon>
        <taxon>Dehalococcoidales</taxon>
        <taxon>Dehalococcoidaceae</taxon>
        <taxon>Dehalogenimonas</taxon>
    </lineage>
</organism>
<dbReference type="GO" id="GO:0005886">
    <property type="term" value="C:plasma membrane"/>
    <property type="evidence" value="ECO:0007669"/>
    <property type="project" value="UniProtKB-SubCell"/>
</dbReference>
<keyword evidence="3" id="KW-0004">4Fe-4S</keyword>
<protein>
    <submittedName>
        <fullName evidence="10">Reductive dehalogenase</fullName>
    </submittedName>
</protein>
<keyword evidence="2" id="KW-1003">Cell membrane</keyword>
<dbReference type="RefSeq" id="WP_102330837.1">
    <property type="nucleotide sequence ID" value="NZ_CP058566.2"/>
</dbReference>
<dbReference type="GO" id="GO:0046872">
    <property type="term" value="F:metal ion binding"/>
    <property type="evidence" value="ECO:0007669"/>
    <property type="project" value="UniProtKB-KW"/>
</dbReference>
<evidence type="ECO:0000256" key="9">
    <source>
        <dbReference type="ARBA" id="ARBA00029374"/>
    </source>
</evidence>
<dbReference type="SUPFAM" id="SSF54862">
    <property type="entry name" value="4Fe-4S ferredoxins"/>
    <property type="match status" value="1"/>
</dbReference>
<keyword evidence="8" id="KW-0472">Membrane</keyword>